<name>A0A804RJT8_MAIZE</name>
<evidence type="ECO:0000313" key="2">
    <source>
        <dbReference type="Proteomes" id="UP000007305"/>
    </source>
</evidence>
<protein>
    <submittedName>
        <fullName evidence="1">Uncharacterized protein</fullName>
    </submittedName>
</protein>
<organism evidence="1 2">
    <name type="scientific">Zea mays</name>
    <name type="common">Maize</name>
    <dbReference type="NCBI Taxonomy" id="4577"/>
    <lineage>
        <taxon>Eukaryota</taxon>
        <taxon>Viridiplantae</taxon>
        <taxon>Streptophyta</taxon>
        <taxon>Embryophyta</taxon>
        <taxon>Tracheophyta</taxon>
        <taxon>Spermatophyta</taxon>
        <taxon>Magnoliopsida</taxon>
        <taxon>Liliopsida</taxon>
        <taxon>Poales</taxon>
        <taxon>Poaceae</taxon>
        <taxon>PACMAD clade</taxon>
        <taxon>Panicoideae</taxon>
        <taxon>Andropogonodae</taxon>
        <taxon>Andropogoneae</taxon>
        <taxon>Tripsacinae</taxon>
        <taxon>Zea</taxon>
    </lineage>
</organism>
<accession>A0A804RJT8</accession>
<sequence length="75" mass="8480">MPRDHGMPRDLPACPAREIPPSSAPLLSCDDRRSMWWWPGGCTRCICWEVGYGFLPFSHSGFIRQSLPMTTTVRG</sequence>
<dbReference type="EnsemblPlants" id="Zm00001eb415570_T001">
    <property type="protein sequence ID" value="Zm00001eb415570_P001"/>
    <property type="gene ID" value="Zm00001eb415570"/>
</dbReference>
<dbReference type="InParanoid" id="A0A804RJT8"/>
<dbReference type="AlphaFoldDB" id="A0A804RJT8"/>
<proteinExistence type="predicted"/>
<reference evidence="2" key="1">
    <citation type="journal article" date="2009" name="Science">
        <title>The B73 maize genome: complexity, diversity, and dynamics.</title>
        <authorList>
            <person name="Schnable P.S."/>
            <person name="Ware D."/>
            <person name="Fulton R.S."/>
            <person name="Stein J.C."/>
            <person name="Wei F."/>
            <person name="Pasternak S."/>
            <person name="Liang C."/>
            <person name="Zhang J."/>
            <person name="Fulton L."/>
            <person name="Graves T.A."/>
            <person name="Minx P."/>
            <person name="Reily A.D."/>
            <person name="Courtney L."/>
            <person name="Kruchowski S.S."/>
            <person name="Tomlinson C."/>
            <person name="Strong C."/>
            <person name="Delehaunty K."/>
            <person name="Fronick C."/>
            <person name="Courtney B."/>
            <person name="Rock S.M."/>
            <person name="Belter E."/>
            <person name="Du F."/>
            <person name="Kim K."/>
            <person name="Abbott R.M."/>
            <person name="Cotton M."/>
            <person name="Levy A."/>
            <person name="Marchetto P."/>
            <person name="Ochoa K."/>
            <person name="Jackson S.M."/>
            <person name="Gillam B."/>
            <person name="Chen W."/>
            <person name="Yan L."/>
            <person name="Higginbotham J."/>
            <person name="Cardenas M."/>
            <person name="Waligorski J."/>
            <person name="Applebaum E."/>
            <person name="Phelps L."/>
            <person name="Falcone J."/>
            <person name="Kanchi K."/>
            <person name="Thane T."/>
            <person name="Scimone A."/>
            <person name="Thane N."/>
            <person name="Henke J."/>
            <person name="Wang T."/>
            <person name="Ruppert J."/>
            <person name="Shah N."/>
            <person name="Rotter K."/>
            <person name="Hodges J."/>
            <person name="Ingenthron E."/>
            <person name="Cordes M."/>
            <person name="Kohlberg S."/>
            <person name="Sgro J."/>
            <person name="Delgado B."/>
            <person name="Mead K."/>
            <person name="Chinwalla A."/>
            <person name="Leonard S."/>
            <person name="Crouse K."/>
            <person name="Collura K."/>
            <person name="Kudrna D."/>
            <person name="Currie J."/>
            <person name="He R."/>
            <person name="Angelova A."/>
            <person name="Rajasekar S."/>
            <person name="Mueller T."/>
            <person name="Lomeli R."/>
            <person name="Scara G."/>
            <person name="Ko A."/>
            <person name="Delaney K."/>
            <person name="Wissotski M."/>
            <person name="Lopez G."/>
            <person name="Campos D."/>
            <person name="Braidotti M."/>
            <person name="Ashley E."/>
            <person name="Golser W."/>
            <person name="Kim H."/>
            <person name="Lee S."/>
            <person name="Lin J."/>
            <person name="Dujmic Z."/>
            <person name="Kim W."/>
            <person name="Talag J."/>
            <person name="Zuccolo A."/>
            <person name="Fan C."/>
            <person name="Sebastian A."/>
            <person name="Kramer M."/>
            <person name="Spiegel L."/>
            <person name="Nascimento L."/>
            <person name="Zutavern T."/>
            <person name="Miller B."/>
            <person name="Ambroise C."/>
            <person name="Muller S."/>
            <person name="Spooner W."/>
            <person name="Narechania A."/>
            <person name="Ren L."/>
            <person name="Wei S."/>
            <person name="Kumari S."/>
            <person name="Faga B."/>
            <person name="Levy M.J."/>
            <person name="McMahan L."/>
            <person name="Van Buren P."/>
            <person name="Vaughn M.W."/>
            <person name="Ying K."/>
            <person name="Yeh C.-T."/>
            <person name="Emrich S.J."/>
            <person name="Jia Y."/>
            <person name="Kalyanaraman A."/>
            <person name="Hsia A.-P."/>
            <person name="Barbazuk W.B."/>
            <person name="Baucom R.S."/>
            <person name="Brutnell T.P."/>
            <person name="Carpita N.C."/>
            <person name="Chaparro C."/>
            <person name="Chia J.-M."/>
            <person name="Deragon J.-M."/>
            <person name="Estill J.C."/>
            <person name="Fu Y."/>
            <person name="Jeddeloh J.A."/>
            <person name="Han Y."/>
            <person name="Lee H."/>
            <person name="Li P."/>
            <person name="Lisch D.R."/>
            <person name="Liu S."/>
            <person name="Liu Z."/>
            <person name="Nagel D.H."/>
            <person name="McCann M.C."/>
            <person name="SanMiguel P."/>
            <person name="Myers A.M."/>
            <person name="Nettleton D."/>
            <person name="Nguyen J."/>
            <person name="Penning B.W."/>
            <person name="Ponnala L."/>
            <person name="Schneider K.L."/>
            <person name="Schwartz D.C."/>
            <person name="Sharma A."/>
            <person name="Soderlund C."/>
            <person name="Springer N.M."/>
            <person name="Sun Q."/>
            <person name="Wang H."/>
            <person name="Waterman M."/>
            <person name="Westerman R."/>
            <person name="Wolfgruber T.K."/>
            <person name="Yang L."/>
            <person name="Yu Y."/>
            <person name="Zhang L."/>
            <person name="Zhou S."/>
            <person name="Zhu Q."/>
            <person name="Bennetzen J.L."/>
            <person name="Dawe R.K."/>
            <person name="Jiang J."/>
            <person name="Jiang N."/>
            <person name="Presting G.G."/>
            <person name="Wessler S.R."/>
            <person name="Aluru S."/>
            <person name="Martienssen R.A."/>
            <person name="Clifton S.W."/>
            <person name="McCombie W.R."/>
            <person name="Wing R.A."/>
            <person name="Wilson R.K."/>
        </authorList>
    </citation>
    <scope>NUCLEOTIDE SEQUENCE [LARGE SCALE GENOMIC DNA]</scope>
    <source>
        <strain evidence="2">cv. B73</strain>
    </source>
</reference>
<reference evidence="1" key="3">
    <citation type="submission" date="2021-05" db="UniProtKB">
        <authorList>
            <consortium name="EnsemblPlants"/>
        </authorList>
    </citation>
    <scope>IDENTIFICATION</scope>
    <source>
        <strain evidence="1">cv. B73</strain>
    </source>
</reference>
<keyword evidence="2" id="KW-1185">Reference proteome</keyword>
<evidence type="ECO:0000313" key="1">
    <source>
        <dbReference type="EnsemblPlants" id="Zm00001eb415570_P001"/>
    </source>
</evidence>
<reference evidence="1" key="2">
    <citation type="submission" date="2019-07" db="EMBL/GenBank/DDBJ databases">
        <authorList>
            <person name="Seetharam A."/>
            <person name="Woodhouse M."/>
            <person name="Cannon E."/>
        </authorList>
    </citation>
    <scope>NUCLEOTIDE SEQUENCE [LARGE SCALE GENOMIC DNA]</scope>
    <source>
        <strain evidence="1">cv. B73</strain>
    </source>
</reference>
<dbReference type="Gramene" id="Zm00001eb415570_T001">
    <property type="protein sequence ID" value="Zm00001eb415570_P001"/>
    <property type="gene ID" value="Zm00001eb415570"/>
</dbReference>
<dbReference type="Proteomes" id="UP000007305">
    <property type="component" value="Chromosome 10"/>
</dbReference>